<sequence length="713" mass="76178">MAALVAQAWLFILSLFVASTSAATWSPILPPSFPLAVKNPYLSASWCGSQPHLVCASTRANYASAWLPGNQAADLPSAQPEFWHANALNWSIIARVDGTTYNLFGVPSPEEDTQSATVVNGSFTSTRSTFDLTAGDASISLEFFSPVSPNNLLRQSLPFSFLTVTASGRNGATPSVQVYSDIDDTWTGQSASSTFNQTASGATHVWQVRSNNQVTYSEVAEMAGWGEAVYAARADSFQSGPASTVRSQFVSSGALTNSTSDWSSGSVVGLAFDLGTVSSSASAVYAIGYVREDAINYRGTPYTGYYRAANPNTVGAASYFLDIYDDAIHEADSFDAKIRTVGDSSGGSNYTAILELSVRQIFGGIDITVDGNSLDTSAPYAFIKEISSNGNLNTIDIIFPSFPFLYEFAPNLIKLLLEPVLAYLETGAYPNPYMIHDLGTHYPNATGHDDGLDEAMPIEESGNLLILALAYQTATGDTTWASSHAALFQKYADYLVDNGLYPTNQLSTNDGLGAFTNMTNLGVKAAVGLTAYGKLTWQANYTSTGQEFAQAIWGGNETTSDGLGSEVDATTGQSYFTTTYSDSSWFLVFNVYPDVLFSLSTFPNATYSATSAFYPTVRGAAGVAIDGAVDWGKTDWQIWTAATVEADAQAMFVNDLYAFIANGKNTEPFGDRYWAAGESVGETAQGFRGRPTLGGHFAIAVLKLGVDVWEWAA</sequence>
<dbReference type="PANTHER" id="PTHR31987">
    <property type="entry name" value="GLUTAMINASE A-RELATED"/>
    <property type="match status" value="1"/>
</dbReference>
<evidence type="ECO:0008006" key="6">
    <source>
        <dbReference type="Google" id="ProtNLM"/>
    </source>
</evidence>
<comment type="caution">
    <text evidence="4">The sequence shown here is derived from an EMBL/GenBank/DDBJ whole genome shotgun (WGS) entry which is preliminary data.</text>
</comment>
<dbReference type="Pfam" id="PF16335">
    <property type="entry name" value="GtaA_6_Hairpin"/>
    <property type="match status" value="1"/>
</dbReference>
<evidence type="ECO:0000259" key="3">
    <source>
        <dbReference type="Pfam" id="PF17168"/>
    </source>
</evidence>
<feature type="domain" description="Glutaminase A central" evidence="2">
    <location>
        <begin position="347"/>
        <end position="699"/>
    </location>
</feature>
<name>A0ABR1MFR9_9PEZI</name>
<feature type="domain" description="Glutaminase A N-terminal" evidence="3">
    <location>
        <begin position="126"/>
        <end position="340"/>
    </location>
</feature>
<gene>
    <name evidence="4" type="ORF">IWX46DRAFT_655500</name>
</gene>
<reference evidence="4 5" key="1">
    <citation type="submission" date="2024-04" db="EMBL/GenBank/DDBJ databases">
        <title>Phyllosticta paracitricarpa is synonymous to the EU quarantine fungus P. citricarpa based on phylogenomic analyses.</title>
        <authorList>
            <consortium name="Lawrence Berkeley National Laboratory"/>
            <person name="Van Ingen-Buijs V.A."/>
            <person name="Van Westerhoven A.C."/>
            <person name="Haridas S."/>
            <person name="Skiadas P."/>
            <person name="Martin F."/>
            <person name="Groenewald J.Z."/>
            <person name="Crous P.W."/>
            <person name="Seidl M.F."/>
        </authorList>
    </citation>
    <scope>NUCLEOTIDE SEQUENCE [LARGE SCALE GENOMIC DNA]</scope>
    <source>
        <strain evidence="4 5">CBS 122670</strain>
    </source>
</reference>
<dbReference type="InterPro" id="IPR052743">
    <property type="entry name" value="Glutaminase_GtaA"/>
</dbReference>
<feature type="chain" id="PRO_5047482366" description="Glutaminase" evidence="1">
    <location>
        <begin position="23"/>
        <end position="713"/>
    </location>
</feature>
<dbReference type="EMBL" id="JBBPDW010000011">
    <property type="protein sequence ID" value="KAK7548174.1"/>
    <property type="molecule type" value="Genomic_DNA"/>
</dbReference>
<accession>A0ABR1MFR9</accession>
<dbReference type="InterPro" id="IPR033433">
    <property type="entry name" value="GtaA_N"/>
</dbReference>
<keyword evidence="1" id="KW-0732">Signal</keyword>
<dbReference type="InterPro" id="IPR032514">
    <property type="entry name" value="GtaA_central"/>
</dbReference>
<evidence type="ECO:0000313" key="4">
    <source>
        <dbReference type="EMBL" id="KAK7548174.1"/>
    </source>
</evidence>
<feature type="signal peptide" evidence="1">
    <location>
        <begin position="1"/>
        <end position="22"/>
    </location>
</feature>
<proteinExistence type="predicted"/>
<evidence type="ECO:0000313" key="5">
    <source>
        <dbReference type="Proteomes" id="UP001365128"/>
    </source>
</evidence>
<keyword evidence="5" id="KW-1185">Reference proteome</keyword>
<evidence type="ECO:0000256" key="1">
    <source>
        <dbReference type="SAM" id="SignalP"/>
    </source>
</evidence>
<organism evidence="4 5">
    <name type="scientific">Phyllosticta citricarpa</name>
    <dbReference type="NCBI Taxonomy" id="55181"/>
    <lineage>
        <taxon>Eukaryota</taxon>
        <taxon>Fungi</taxon>
        <taxon>Dikarya</taxon>
        <taxon>Ascomycota</taxon>
        <taxon>Pezizomycotina</taxon>
        <taxon>Dothideomycetes</taxon>
        <taxon>Dothideomycetes incertae sedis</taxon>
        <taxon>Botryosphaeriales</taxon>
        <taxon>Phyllostictaceae</taxon>
        <taxon>Phyllosticta</taxon>
    </lineage>
</organism>
<protein>
    <recommendedName>
        <fullName evidence="6">Glutaminase</fullName>
    </recommendedName>
</protein>
<dbReference type="Pfam" id="PF17168">
    <property type="entry name" value="DUF5127"/>
    <property type="match status" value="1"/>
</dbReference>
<evidence type="ECO:0000259" key="2">
    <source>
        <dbReference type="Pfam" id="PF16335"/>
    </source>
</evidence>
<dbReference type="Proteomes" id="UP001365128">
    <property type="component" value="Unassembled WGS sequence"/>
</dbReference>
<dbReference type="PANTHER" id="PTHR31987:SF14">
    <property type="entry name" value="PUTATIVE (AFU_ORTHOLOGUE AFUA_6G09910)-RELATED"/>
    <property type="match status" value="1"/>
</dbReference>